<feature type="domain" description="Extradiol ring-cleavage dioxygenase class III enzyme subunit B" evidence="6">
    <location>
        <begin position="38"/>
        <end position="250"/>
    </location>
</feature>
<dbReference type="PIRSF" id="PIRSF006157">
    <property type="entry name" value="Doxgns_DODA"/>
    <property type="match status" value="1"/>
</dbReference>
<dbReference type="InterPro" id="IPR004183">
    <property type="entry name" value="Xdiol_dOase_suB"/>
</dbReference>
<name>A0ABM8Z0Q5_9PROT</name>
<gene>
    <name evidence="7" type="primary">ygiD</name>
    <name evidence="7" type="ORF">NTG6680_2098</name>
</gene>
<dbReference type="InterPro" id="IPR014436">
    <property type="entry name" value="Extradiol_dOase_DODA"/>
</dbReference>
<proteinExistence type="inferred from homology"/>
<dbReference type="Pfam" id="PF02900">
    <property type="entry name" value="LigB"/>
    <property type="match status" value="1"/>
</dbReference>
<keyword evidence="3" id="KW-0479">Metal-binding</keyword>
<evidence type="ECO:0000256" key="2">
    <source>
        <dbReference type="ARBA" id="ARBA00007581"/>
    </source>
</evidence>
<evidence type="ECO:0000313" key="8">
    <source>
        <dbReference type="Proteomes" id="UP000839052"/>
    </source>
</evidence>
<dbReference type="Gene3D" id="3.40.830.10">
    <property type="entry name" value="LigB-like"/>
    <property type="match status" value="1"/>
</dbReference>
<protein>
    <submittedName>
        <fullName evidence="7">4,5-DOPA dioxygenase extradiol</fullName>
        <ecNumber evidence="7">1.13.11.29</ecNumber>
    </submittedName>
</protein>
<dbReference type="Proteomes" id="UP000839052">
    <property type="component" value="Chromosome"/>
</dbReference>
<dbReference type="EC" id="1.13.11.29" evidence="7"/>
<evidence type="ECO:0000259" key="6">
    <source>
        <dbReference type="Pfam" id="PF02900"/>
    </source>
</evidence>
<keyword evidence="5 7" id="KW-0560">Oxidoreductase</keyword>
<comment type="similarity">
    <text evidence="2">Belongs to the DODA-type extradiol aromatic ring-opening dioxygenase family.</text>
</comment>
<evidence type="ECO:0000256" key="4">
    <source>
        <dbReference type="ARBA" id="ARBA00022833"/>
    </source>
</evidence>
<sequence length="302" mass="32852">MIFPATAEQGHKEHAMTTPLRMPAAFIGHGSPMNALEVNDFTRCWRELGRMMPRPRAVLAISAHWFIQSTALTAMAQPRVTHDFYGFPPELFDVRYPAPGSPEIAQEIADVVRPGDIGLDHDSWGLDHGTWSVLVHVFPATDIPVLQLSIHAGAPLAYHMELGARRAPLRERGVFIIGSGNVVHNLRRVNWSYGNRGFDWGVRFDAHVRSIMTSDPAALAAVEKHPDYPLAVPTNEHFLPLAYLAGLCTAAGEAAQPFAAGCTLGSLSMTSYLLGMQPPVARTSGDEAQLLPAGVPPEQTNI</sequence>
<evidence type="ECO:0000256" key="5">
    <source>
        <dbReference type="ARBA" id="ARBA00023002"/>
    </source>
</evidence>
<evidence type="ECO:0000313" key="7">
    <source>
        <dbReference type="EMBL" id="CAG9933347.1"/>
    </source>
</evidence>
<dbReference type="PANTHER" id="PTHR30096">
    <property type="entry name" value="4,5-DOPA DIOXYGENASE EXTRADIOL-LIKE PROTEIN"/>
    <property type="match status" value="1"/>
</dbReference>
<dbReference type="NCBIfam" id="NF007914">
    <property type="entry name" value="PRK10628.1"/>
    <property type="match status" value="1"/>
</dbReference>
<comment type="cofactor">
    <cofactor evidence="1">
        <name>Zn(2+)</name>
        <dbReference type="ChEBI" id="CHEBI:29105"/>
    </cofactor>
</comment>
<evidence type="ECO:0000256" key="1">
    <source>
        <dbReference type="ARBA" id="ARBA00001947"/>
    </source>
</evidence>
<dbReference type="SUPFAM" id="SSF53213">
    <property type="entry name" value="LigB-like"/>
    <property type="match status" value="1"/>
</dbReference>
<dbReference type="GO" id="GO:0050297">
    <property type="term" value="F:stizolobate synthase activity"/>
    <property type="evidence" value="ECO:0007669"/>
    <property type="project" value="UniProtKB-EC"/>
</dbReference>
<evidence type="ECO:0000256" key="3">
    <source>
        <dbReference type="ARBA" id="ARBA00022723"/>
    </source>
</evidence>
<reference evidence="7 8" key="1">
    <citation type="submission" date="2021-10" db="EMBL/GenBank/DDBJ databases">
        <authorList>
            <person name="Koch H."/>
        </authorList>
    </citation>
    <scope>NUCLEOTIDE SEQUENCE [LARGE SCALE GENOMIC DNA]</scope>
    <source>
        <strain evidence="7">6680</strain>
    </source>
</reference>
<dbReference type="CDD" id="cd07363">
    <property type="entry name" value="45_DOPA_Dioxygenase"/>
    <property type="match status" value="1"/>
</dbReference>
<accession>A0ABM8Z0Q5</accession>
<keyword evidence="8" id="KW-1185">Reference proteome</keyword>
<keyword evidence="4" id="KW-0862">Zinc</keyword>
<dbReference type="PANTHER" id="PTHR30096:SF0">
    <property type="entry name" value="4,5-DOPA DIOXYGENASE EXTRADIOL-LIKE PROTEIN"/>
    <property type="match status" value="1"/>
</dbReference>
<organism evidence="7 8">
    <name type="scientific">Candidatus Nitrotoga arctica</name>
    <dbReference type="NCBI Taxonomy" id="453162"/>
    <lineage>
        <taxon>Bacteria</taxon>
        <taxon>Pseudomonadati</taxon>
        <taxon>Pseudomonadota</taxon>
        <taxon>Betaproteobacteria</taxon>
        <taxon>Nitrosomonadales</taxon>
        <taxon>Gallionellaceae</taxon>
        <taxon>Candidatus Nitrotoga</taxon>
    </lineage>
</organism>
<keyword evidence="7" id="KW-0223">Dioxygenase</keyword>
<dbReference type="EMBL" id="OU912926">
    <property type="protein sequence ID" value="CAG9933347.1"/>
    <property type="molecule type" value="Genomic_DNA"/>
</dbReference>